<name>A0ABY6J7J3_9BACT</name>
<dbReference type="RefSeq" id="WP_244839071.1">
    <property type="nucleotide sequence ID" value="NZ_CP107006.1"/>
</dbReference>
<reference evidence="2" key="1">
    <citation type="submission" date="2022-10" db="EMBL/GenBank/DDBJ databases">
        <title>Chitinophaga sp. nov., isolated from soil.</title>
        <authorList>
            <person name="Jeon C.O."/>
        </authorList>
    </citation>
    <scope>NUCLEOTIDE SEQUENCE</scope>
    <source>
        <strain evidence="2">R8</strain>
    </source>
</reference>
<keyword evidence="3" id="KW-1185">Reference proteome</keyword>
<evidence type="ECO:0000256" key="1">
    <source>
        <dbReference type="SAM" id="SignalP"/>
    </source>
</evidence>
<dbReference type="EMBL" id="CP107006">
    <property type="protein sequence ID" value="UYQ95455.1"/>
    <property type="molecule type" value="Genomic_DNA"/>
</dbReference>
<keyword evidence="1" id="KW-0732">Signal</keyword>
<evidence type="ECO:0000313" key="3">
    <source>
        <dbReference type="Proteomes" id="UP001162741"/>
    </source>
</evidence>
<dbReference type="PROSITE" id="PS51257">
    <property type="entry name" value="PROKAR_LIPOPROTEIN"/>
    <property type="match status" value="1"/>
</dbReference>
<protein>
    <submittedName>
        <fullName evidence="2">Lipocalin-like domain-containing protein</fullName>
    </submittedName>
</protein>
<organism evidence="2 3">
    <name type="scientific">Chitinophaga horti</name>
    <dbReference type="NCBI Taxonomy" id="2920382"/>
    <lineage>
        <taxon>Bacteria</taxon>
        <taxon>Pseudomonadati</taxon>
        <taxon>Bacteroidota</taxon>
        <taxon>Chitinophagia</taxon>
        <taxon>Chitinophagales</taxon>
        <taxon>Chitinophagaceae</taxon>
        <taxon>Chitinophaga</taxon>
    </lineage>
</organism>
<proteinExistence type="predicted"/>
<gene>
    <name evidence="2" type="ORF">MKQ68_10125</name>
</gene>
<sequence>MKKLFPFAAGLIWMASCAPSQPAVSIEGTWKLISGTVTDKNGTVHTDYTDGKSFVKIINGSHFAFTGHDLANGEDSANAFFSAGAGTYTLKDSAYTENLEYCTDRQWEGNSFHFTVKLNGDTLVQQGVEKVAGTNIDRINIEKYVRLK</sequence>
<feature type="chain" id="PRO_5046604676" evidence="1">
    <location>
        <begin position="23"/>
        <end position="148"/>
    </location>
</feature>
<evidence type="ECO:0000313" key="2">
    <source>
        <dbReference type="EMBL" id="UYQ95455.1"/>
    </source>
</evidence>
<dbReference type="Proteomes" id="UP001162741">
    <property type="component" value="Chromosome"/>
</dbReference>
<accession>A0ABY6J7J3</accession>
<feature type="signal peptide" evidence="1">
    <location>
        <begin position="1"/>
        <end position="22"/>
    </location>
</feature>